<proteinExistence type="predicted"/>
<dbReference type="Proteomes" id="UP000095287">
    <property type="component" value="Unplaced"/>
</dbReference>
<accession>A0A1I7ZDL3</accession>
<protein>
    <submittedName>
        <fullName evidence="2">Secreted protein</fullName>
    </submittedName>
</protein>
<keyword evidence="1" id="KW-1185">Reference proteome</keyword>
<sequence length="90" mass="10019">MTSNHKMSDHVHKCAKSVVVRLATFFISTFCVIVTHTSSTTTHDDDDSSTAVCLVLSARGDCLRRRRSHKAFVHRFSHPPFFASTPDCAP</sequence>
<organism evidence="1 2">
    <name type="scientific">Steinernema glaseri</name>
    <dbReference type="NCBI Taxonomy" id="37863"/>
    <lineage>
        <taxon>Eukaryota</taxon>
        <taxon>Metazoa</taxon>
        <taxon>Ecdysozoa</taxon>
        <taxon>Nematoda</taxon>
        <taxon>Chromadorea</taxon>
        <taxon>Rhabditida</taxon>
        <taxon>Tylenchina</taxon>
        <taxon>Panagrolaimomorpha</taxon>
        <taxon>Strongyloidoidea</taxon>
        <taxon>Steinernematidae</taxon>
        <taxon>Steinernema</taxon>
    </lineage>
</organism>
<name>A0A1I7ZDL3_9BILA</name>
<reference evidence="2" key="1">
    <citation type="submission" date="2016-11" db="UniProtKB">
        <authorList>
            <consortium name="WormBaseParasite"/>
        </authorList>
    </citation>
    <scope>IDENTIFICATION</scope>
</reference>
<evidence type="ECO:0000313" key="2">
    <source>
        <dbReference type="WBParaSite" id="L893_g25294.t1"/>
    </source>
</evidence>
<dbReference type="AlphaFoldDB" id="A0A1I7ZDL3"/>
<evidence type="ECO:0000313" key="1">
    <source>
        <dbReference type="Proteomes" id="UP000095287"/>
    </source>
</evidence>
<dbReference type="WBParaSite" id="L893_g25294.t1">
    <property type="protein sequence ID" value="L893_g25294.t1"/>
    <property type="gene ID" value="L893_g25294"/>
</dbReference>